<dbReference type="Proteomes" id="UP001345013">
    <property type="component" value="Unassembled WGS sequence"/>
</dbReference>
<evidence type="ECO:0000256" key="1">
    <source>
        <dbReference type="SAM" id="MobiDB-lite"/>
    </source>
</evidence>
<evidence type="ECO:0000313" key="4">
    <source>
        <dbReference type="Proteomes" id="UP001345013"/>
    </source>
</evidence>
<protein>
    <recommendedName>
        <fullName evidence="5">Vesicular, overexpressed in cancer, prosurvival protein 1</fullName>
    </recommendedName>
</protein>
<feature type="compositionally biased region" description="Pro residues" evidence="1">
    <location>
        <begin position="144"/>
        <end position="153"/>
    </location>
</feature>
<feature type="transmembrane region" description="Helical" evidence="2">
    <location>
        <begin position="25"/>
        <end position="45"/>
    </location>
</feature>
<keyword evidence="4" id="KW-1185">Reference proteome</keyword>
<dbReference type="PANTHER" id="PTHR28187:SF1">
    <property type="entry name" value="PROTEIN RCR1-RELATED"/>
    <property type="match status" value="1"/>
</dbReference>
<evidence type="ECO:0000256" key="2">
    <source>
        <dbReference type="SAM" id="Phobius"/>
    </source>
</evidence>
<keyword evidence="2" id="KW-0472">Membrane</keyword>
<dbReference type="InterPro" id="IPR020999">
    <property type="entry name" value="Chitin_synth_reg_RCR"/>
</dbReference>
<gene>
    <name evidence="3" type="ORF">LTR24_002800</name>
</gene>
<sequence>MATCYDRYQRRYYTCTNRWGNWGRWTALGVILAVAFLFFFCCACISQRRRRKAGRNPYRGTGWTSKLPYGAPPAYTPNNNTNYQPPPGPPAGHGGYYGNSDNNQYGSQNQHGGANQSYFGGRNNDVEMQPPQNVYQNEHNFQPPSGPPPAKHY</sequence>
<accession>A0ABR0KH10</accession>
<reference evidence="3 4" key="1">
    <citation type="submission" date="2023-08" db="EMBL/GenBank/DDBJ databases">
        <title>Black Yeasts Isolated from many extreme environments.</title>
        <authorList>
            <person name="Coleine C."/>
            <person name="Stajich J.E."/>
            <person name="Selbmann L."/>
        </authorList>
    </citation>
    <scope>NUCLEOTIDE SEQUENCE [LARGE SCALE GENOMIC DNA]</scope>
    <source>
        <strain evidence="3 4">CCFEE 5885</strain>
    </source>
</reference>
<feature type="compositionally biased region" description="Polar residues" evidence="1">
    <location>
        <begin position="100"/>
        <end position="118"/>
    </location>
</feature>
<evidence type="ECO:0008006" key="5">
    <source>
        <dbReference type="Google" id="ProtNLM"/>
    </source>
</evidence>
<organism evidence="3 4">
    <name type="scientific">Lithohypha guttulata</name>
    <dbReference type="NCBI Taxonomy" id="1690604"/>
    <lineage>
        <taxon>Eukaryota</taxon>
        <taxon>Fungi</taxon>
        <taxon>Dikarya</taxon>
        <taxon>Ascomycota</taxon>
        <taxon>Pezizomycotina</taxon>
        <taxon>Eurotiomycetes</taxon>
        <taxon>Chaetothyriomycetidae</taxon>
        <taxon>Chaetothyriales</taxon>
        <taxon>Trichomeriaceae</taxon>
        <taxon>Lithohypha</taxon>
    </lineage>
</organism>
<dbReference type="PANTHER" id="PTHR28187">
    <property type="entry name" value="PROTEIN RCR1-RELATED"/>
    <property type="match status" value="1"/>
</dbReference>
<name>A0ABR0KH10_9EURO</name>
<proteinExistence type="predicted"/>
<dbReference type="Pfam" id="PF12273">
    <property type="entry name" value="RCR"/>
    <property type="match status" value="1"/>
</dbReference>
<keyword evidence="2" id="KW-1133">Transmembrane helix</keyword>
<comment type="caution">
    <text evidence="3">The sequence shown here is derived from an EMBL/GenBank/DDBJ whole genome shotgun (WGS) entry which is preliminary data.</text>
</comment>
<feature type="region of interest" description="Disordered" evidence="1">
    <location>
        <begin position="54"/>
        <end position="153"/>
    </location>
</feature>
<feature type="compositionally biased region" description="Polar residues" evidence="1">
    <location>
        <begin position="130"/>
        <end position="143"/>
    </location>
</feature>
<dbReference type="EMBL" id="JAVRRG010000024">
    <property type="protein sequence ID" value="KAK5096100.1"/>
    <property type="molecule type" value="Genomic_DNA"/>
</dbReference>
<evidence type="ECO:0000313" key="3">
    <source>
        <dbReference type="EMBL" id="KAK5096100.1"/>
    </source>
</evidence>
<keyword evidence="2" id="KW-0812">Transmembrane</keyword>